<name>A0A3S5B927_9PLAT</name>
<evidence type="ECO:0000313" key="1">
    <source>
        <dbReference type="EMBL" id="VEL39951.1"/>
    </source>
</evidence>
<sequence>MEIFLTFSYTDTFTLQLFLMGGSGDEVQKYTLLDEFRLSCYDLSDPFIPVHVCLRALQASRLRSLVFK</sequence>
<gene>
    <name evidence="1" type="ORF">PXEA_LOCUS33391</name>
</gene>
<accession>A0A3S5B927</accession>
<dbReference type="EMBL" id="CAAALY010263105">
    <property type="protein sequence ID" value="VEL39951.1"/>
    <property type="molecule type" value="Genomic_DNA"/>
</dbReference>
<evidence type="ECO:0000313" key="2">
    <source>
        <dbReference type="Proteomes" id="UP000784294"/>
    </source>
</evidence>
<protein>
    <submittedName>
        <fullName evidence="1">Uncharacterized protein</fullName>
    </submittedName>
</protein>
<proteinExistence type="predicted"/>
<dbReference type="AlphaFoldDB" id="A0A3S5B927"/>
<reference evidence="1" key="1">
    <citation type="submission" date="2018-11" db="EMBL/GenBank/DDBJ databases">
        <authorList>
            <consortium name="Pathogen Informatics"/>
        </authorList>
    </citation>
    <scope>NUCLEOTIDE SEQUENCE</scope>
</reference>
<organism evidence="1 2">
    <name type="scientific">Protopolystoma xenopodis</name>
    <dbReference type="NCBI Taxonomy" id="117903"/>
    <lineage>
        <taxon>Eukaryota</taxon>
        <taxon>Metazoa</taxon>
        <taxon>Spiralia</taxon>
        <taxon>Lophotrochozoa</taxon>
        <taxon>Platyhelminthes</taxon>
        <taxon>Monogenea</taxon>
        <taxon>Polyopisthocotylea</taxon>
        <taxon>Polystomatidea</taxon>
        <taxon>Polystomatidae</taxon>
        <taxon>Protopolystoma</taxon>
    </lineage>
</organism>
<dbReference type="Proteomes" id="UP000784294">
    <property type="component" value="Unassembled WGS sequence"/>
</dbReference>
<keyword evidence="2" id="KW-1185">Reference proteome</keyword>
<comment type="caution">
    <text evidence="1">The sequence shown here is derived from an EMBL/GenBank/DDBJ whole genome shotgun (WGS) entry which is preliminary data.</text>
</comment>